<dbReference type="Pfam" id="PF05378">
    <property type="entry name" value="Hydant_A_N"/>
    <property type="match status" value="1"/>
</dbReference>
<dbReference type="PANTHER" id="PTHR11365:SF23">
    <property type="entry name" value="HYPOTHETICAL 5-OXOPROLINASE (EUROFUNG)-RELATED"/>
    <property type="match status" value="1"/>
</dbReference>
<dbReference type="AlphaFoldDB" id="A0A6N8ISV7"/>
<gene>
    <name evidence="3" type="ORF">GON04_11110</name>
</gene>
<keyword evidence="4" id="KW-1185">Reference proteome</keyword>
<dbReference type="GO" id="GO:0017168">
    <property type="term" value="F:5-oxoprolinase (ATP-hydrolyzing) activity"/>
    <property type="evidence" value="ECO:0007669"/>
    <property type="project" value="TreeGrafter"/>
</dbReference>
<evidence type="ECO:0000259" key="2">
    <source>
        <dbReference type="Pfam" id="PF05378"/>
    </source>
</evidence>
<dbReference type="InterPro" id="IPR008040">
    <property type="entry name" value="Hydant_A_N"/>
</dbReference>
<dbReference type="RefSeq" id="WP_157397939.1">
    <property type="nucleotide sequence ID" value="NZ_WSEL01000003.1"/>
</dbReference>
<accession>A0A6N8ISV7</accession>
<comment type="caution">
    <text evidence="3">The sequence shown here is derived from an EMBL/GenBank/DDBJ whole genome shotgun (WGS) entry which is preliminary data.</text>
</comment>
<feature type="domain" description="Hydantoinase/oxoprolinase N-terminal" evidence="2">
    <location>
        <begin position="2"/>
        <end position="178"/>
    </location>
</feature>
<reference evidence="3 4" key="1">
    <citation type="submission" date="2019-12" db="EMBL/GenBank/DDBJ databases">
        <authorList>
            <person name="Huq M.A."/>
        </authorList>
    </citation>
    <scope>NUCLEOTIDE SEQUENCE [LARGE SCALE GENOMIC DNA]</scope>
    <source>
        <strain evidence="3 4">MAH-25</strain>
    </source>
</reference>
<dbReference type="Proteomes" id="UP000469385">
    <property type="component" value="Unassembled WGS sequence"/>
</dbReference>
<proteinExistence type="predicted"/>
<evidence type="ECO:0000259" key="1">
    <source>
        <dbReference type="Pfam" id="PF01968"/>
    </source>
</evidence>
<dbReference type="GO" id="GO:0005829">
    <property type="term" value="C:cytosol"/>
    <property type="evidence" value="ECO:0007669"/>
    <property type="project" value="TreeGrafter"/>
</dbReference>
<dbReference type="EMBL" id="WSEL01000003">
    <property type="protein sequence ID" value="MVQ30001.1"/>
    <property type="molecule type" value="Genomic_DNA"/>
</dbReference>
<organism evidence="3 4">
    <name type="scientific">Ramlibacter pinisoli</name>
    <dbReference type="NCBI Taxonomy" id="2682844"/>
    <lineage>
        <taxon>Bacteria</taxon>
        <taxon>Pseudomonadati</taxon>
        <taxon>Pseudomonadota</taxon>
        <taxon>Betaproteobacteria</taxon>
        <taxon>Burkholderiales</taxon>
        <taxon>Comamonadaceae</taxon>
        <taxon>Ramlibacter</taxon>
    </lineage>
</organism>
<protein>
    <submittedName>
        <fullName evidence="3">Hydantoinase/oxoprolinase family protein</fullName>
    </submittedName>
</protein>
<dbReference type="Pfam" id="PF01968">
    <property type="entry name" value="Hydantoinase_A"/>
    <property type="match status" value="1"/>
</dbReference>
<sequence length="683" mass="71879">MRIGSDIGGTFTDVVTATADGRFVVTKVPSTPPDFAAGLVNGVEQGIATAAGKAGDVQEVLHACTVATNAILEHRGARTGLLTTRGFRDVLELRRIRVPRLYDPQYERPEPLVPRELRFELDERMAGDGSVLVALTESEIQRAVTLCRDHKLEAVAVCFINSYRNPEHERRLGDALRSALPSVYVSLSVDVLPEMREYERTSTTVINSYVGPPVSKYLSTTRSTLQGRGIKAPLVLMQSSGGVATAQEIEKLPAQIIECGPAAGVVGAAKLAAAVGMTDVIAFDMGGTTAKASLIEKGRLFLSDNYEVGSEQSFGGVMAGGAGYALRLPVIDIAEVGAGGGSLVAIDKAGAIQVGPQSAGAIPGPACYGKGNVQPTVTDANVALGYIGALAGGSLPIDPLLARDAIQKTVVDRIGGTVEAAAHGIRQVANARMARAIKSVSTYKGRDPRACVLVCYGGNGGVHGPDLARLLQIKDVLIPPAAGVFSALGLLCADMEGIRMVPVNAGIASIEASQLRTMVDNGSRDLLASPQLAGGAVDASAMMRYEGQLFELAVRIPDGAYADLSLLTRAFENEHERTYGHRPHGNHPVEITSLRVAVHRPSQSPIGRALAALEPVSSTMPERRCYFGEEAGWVTTAVVSRGAVGRSPRPGPIIVQDVDGTTVVPPDATVWRDELNNLRITLQ</sequence>
<evidence type="ECO:0000313" key="3">
    <source>
        <dbReference type="EMBL" id="MVQ30001.1"/>
    </source>
</evidence>
<dbReference type="SUPFAM" id="SSF53067">
    <property type="entry name" value="Actin-like ATPase domain"/>
    <property type="match status" value="1"/>
</dbReference>
<dbReference type="InterPro" id="IPR045079">
    <property type="entry name" value="Oxoprolinase-like"/>
</dbReference>
<name>A0A6N8ISV7_9BURK</name>
<dbReference type="GO" id="GO:0006749">
    <property type="term" value="P:glutathione metabolic process"/>
    <property type="evidence" value="ECO:0007669"/>
    <property type="project" value="TreeGrafter"/>
</dbReference>
<dbReference type="InterPro" id="IPR002821">
    <property type="entry name" value="Hydantoinase_A"/>
</dbReference>
<dbReference type="InterPro" id="IPR043129">
    <property type="entry name" value="ATPase_NBD"/>
</dbReference>
<feature type="domain" description="Hydantoinase A/oxoprolinase" evidence="1">
    <location>
        <begin position="200"/>
        <end position="496"/>
    </location>
</feature>
<dbReference type="PANTHER" id="PTHR11365">
    <property type="entry name" value="5-OXOPROLINASE RELATED"/>
    <property type="match status" value="1"/>
</dbReference>
<evidence type="ECO:0000313" key="4">
    <source>
        <dbReference type="Proteomes" id="UP000469385"/>
    </source>
</evidence>